<keyword evidence="13" id="KW-1185">Reference proteome</keyword>
<evidence type="ECO:0000256" key="5">
    <source>
        <dbReference type="ARBA" id="ARBA00022723"/>
    </source>
</evidence>
<organism evidence="12 13">
    <name type="scientific">Ranitomeya imitator</name>
    <name type="common">mimic poison frog</name>
    <dbReference type="NCBI Taxonomy" id="111125"/>
    <lineage>
        <taxon>Eukaryota</taxon>
        <taxon>Metazoa</taxon>
        <taxon>Chordata</taxon>
        <taxon>Craniata</taxon>
        <taxon>Vertebrata</taxon>
        <taxon>Euteleostomi</taxon>
        <taxon>Amphibia</taxon>
        <taxon>Batrachia</taxon>
        <taxon>Anura</taxon>
        <taxon>Neobatrachia</taxon>
        <taxon>Hyloidea</taxon>
        <taxon>Dendrobatidae</taxon>
        <taxon>Dendrobatinae</taxon>
        <taxon>Ranitomeya</taxon>
    </lineage>
</organism>
<evidence type="ECO:0000256" key="8">
    <source>
        <dbReference type="ARBA" id="ARBA00022833"/>
    </source>
</evidence>
<gene>
    <name evidence="12" type="ORF">RIMI_LOCUS14071994</name>
</gene>
<reference evidence="12" key="1">
    <citation type="submission" date="2023-07" db="EMBL/GenBank/DDBJ databases">
        <authorList>
            <person name="Stuckert A."/>
        </authorList>
    </citation>
    <scope>NUCLEOTIDE SEQUENCE</scope>
</reference>
<comment type="catalytic activity">
    <reaction evidence="1 10">
        <text>S-ubiquitinyl-[E2 ubiquitin-conjugating enzyme]-L-cysteine + [acceptor protein]-L-lysine = [E2 ubiquitin-conjugating enzyme]-L-cysteine + N(6)-ubiquitinyl-[acceptor protein]-L-lysine.</text>
        <dbReference type="EC" id="2.3.2.27"/>
    </reaction>
</comment>
<dbReference type="EC" id="2.3.2.27" evidence="10"/>
<dbReference type="Proteomes" id="UP001176940">
    <property type="component" value="Unassembled WGS sequence"/>
</dbReference>
<dbReference type="InterPro" id="IPR013083">
    <property type="entry name" value="Znf_RING/FYVE/PHD"/>
</dbReference>
<dbReference type="PROSITE" id="PS00518">
    <property type="entry name" value="ZF_RING_1"/>
    <property type="match status" value="1"/>
</dbReference>
<dbReference type="Gene3D" id="3.30.390.130">
    <property type="match status" value="1"/>
</dbReference>
<name>A0ABN9LZH2_9NEOB</name>
<dbReference type="InterPro" id="IPR001841">
    <property type="entry name" value="Znf_RING"/>
</dbReference>
<comment type="pathway">
    <text evidence="2 10">Protein modification; protein ubiquitination.</text>
</comment>
<dbReference type="InterPro" id="IPR039399">
    <property type="entry name" value="Deltex_C_sf"/>
</dbReference>
<dbReference type="SUPFAM" id="SSF57850">
    <property type="entry name" value="RING/U-box"/>
    <property type="match status" value="1"/>
</dbReference>
<dbReference type="Gene3D" id="3.30.40.10">
    <property type="entry name" value="Zinc/RING finger domain, C3HC4 (zinc finger)"/>
    <property type="match status" value="1"/>
</dbReference>
<keyword evidence="4 10" id="KW-0808">Transferase</keyword>
<evidence type="ECO:0000256" key="7">
    <source>
        <dbReference type="ARBA" id="ARBA00022786"/>
    </source>
</evidence>
<feature type="domain" description="RING-type" evidence="11">
    <location>
        <begin position="232"/>
        <end position="269"/>
    </location>
</feature>
<dbReference type="PANTHER" id="PTHR12622">
    <property type="entry name" value="DELTEX-RELATED"/>
    <property type="match status" value="1"/>
</dbReference>
<dbReference type="SMART" id="SM00184">
    <property type="entry name" value="RING"/>
    <property type="match status" value="1"/>
</dbReference>
<evidence type="ECO:0000256" key="10">
    <source>
        <dbReference type="RuleBase" id="RU367105"/>
    </source>
</evidence>
<dbReference type="Pfam" id="PF21718">
    <property type="entry name" value="KH_DTX3L"/>
    <property type="match status" value="1"/>
</dbReference>
<dbReference type="CDD" id="cd09633">
    <property type="entry name" value="Deltex_C"/>
    <property type="match status" value="1"/>
</dbReference>
<proteinExistence type="inferred from homology"/>
<evidence type="ECO:0000256" key="3">
    <source>
        <dbReference type="ARBA" id="ARBA00009413"/>
    </source>
</evidence>
<dbReference type="InterPro" id="IPR018957">
    <property type="entry name" value="Znf_C3HC4_RING-type"/>
</dbReference>
<dbReference type="InterPro" id="IPR039398">
    <property type="entry name" value="Deltex_fam"/>
</dbReference>
<comment type="subcellular location">
    <subcellularLocation>
        <location evidence="10">Cytoplasm</location>
    </subcellularLocation>
</comment>
<keyword evidence="10" id="KW-0963">Cytoplasm</keyword>
<dbReference type="InterPro" id="IPR048409">
    <property type="entry name" value="DTX3L_KH-like"/>
</dbReference>
<evidence type="ECO:0000313" key="12">
    <source>
        <dbReference type="EMBL" id="CAJ0952832.1"/>
    </source>
</evidence>
<dbReference type="PROSITE" id="PS50089">
    <property type="entry name" value="ZF_RING_2"/>
    <property type="match status" value="1"/>
</dbReference>
<evidence type="ECO:0000259" key="11">
    <source>
        <dbReference type="PROSITE" id="PS50089"/>
    </source>
</evidence>
<dbReference type="Pfam" id="PF18102">
    <property type="entry name" value="DTC"/>
    <property type="match status" value="1"/>
</dbReference>
<keyword evidence="5 10" id="KW-0479">Metal-binding</keyword>
<evidence type="ECO:0000256" key="1">
    <source>
        <dbReference type="ARBA" id="ARBA00000900"/>
    </source>
</evidence>
<evidence type="ECO:0000256" key="4">
    <source>
        <dbReference type="ARBA" id="ARBA00022679"/>
    </source>
</evidence>
<dbReference type="Pfam" id="PF00097">
    <property type="entry name" value="zf-C3HC4"/>
    <property type="match status" value="1"/>
</dbReference>
<keyword evidence="6 9" id="KW-0863">Zinc-finger</keyword>
<comment type="similarity">
    <text evidence="3 10">Belongs to the Deltex family.</text>
</comment>
<keyword evidence="8 10" id="KW-0862">Zinc</keyword>
<evidence type="ECO:0000313" key="13">
    <source>
        <dbReference type="Proteomes" id="UP001176940"/>
    </source>
</evidence>
<dbReference type="InterPro" id="IPR039396">
    <property type="entry name" value="Deltex_C"/>
</dbReference>
<keyword evidence="7" id="KW-0833">Ubl conjugation pathway</keyword>
<dbReference type="InterPro" id="IPR017907">
    <property type="entry name" value="Znf_RING_CS"/>
</dbReference>
<comment type="caution">
    <text evidence="12">The sequence shown here is derived from an EMBL/GenBank/DDBJ whole genome shotgun (WGS) entry which is preliminary data.</text>
</comment>
<evidence type="ECO:0000256" key="9">
    <source>
        <dbReference type="PROSITE-ProRule" id="PRU00175"/>
    </source>
</evidence>
<evidence type="ECO:0000256" key="6">
    <source>
        <dbReference type="ARBA" id="ARBA00022771"/>
    </source>
</evidence>
<dbReference type="EMBL" id="CAUEEQ010035750">
    <property type="protein sequence ID" value="CAJ0952832.1"/>
    <property type="molecule type" value="Genomic_DNA"/>
</dbReference>
<sequence>MKAPLEDIKHYMKENHKTLVLVDGDHLILRGPERELSLAVGALQKVEGRSQHPRRGITISSSDTRSEVIVDARHMDILKKLKSREMEVLQQKYGVMMDEEGKDKNVRVTFRASSGAPDLCAHACHSFSSLLQSTIMNLQRKTIYGNLENGERLEQFRTELMKAGLDVVLEQSNGSVTLIASPVLLDFAEEKLQEFFKINDVRGAVTPRRDAEEAMDTTGPPETKARAEQEKCPICLDQMTNKKVLKCKHEFCADCLQKCQDMKPVCPVCGVPYGVVIGNQPDGTMKVTTSTQILRGHPGCGTINIHYDIPGGIQQKNHPNPGKPFHGTHRTAYLPDNREGREVLNLLRKAFDQKLIFTVGESRTTGAKDTVTWNDIHHKTSLQGGAAGFGFPDPDYLKRVRDELKAKGVE</sequence>
<protein>
    <recommendedName>
        <fullName evidence="10">E3 ubiquitin-protein ligase</fullName>
        <ecNumber evidence="10">2.3.2.27</ecNumber>
    </recommendedName>
</protein>
<evidence type="ECO:0000256" key="2">
    <source>
        <dbReference type="ARBA" id="ARBA00004906"/>
    </source>
</evidence>
<accession>A0ABN9LZH2</accession>